<dbReference type="GO" id="GO:0005829">
    <property type="term" value="C:cytosol"/>
    <property type="evidence" value="ECO:0007669"/>
    <property type="project" value="TreeGrafter"/>
</dbReference>
<evidence type="ECO:0000256" key="4">
    <source>
        <dbReference type="ARBA" id="ARBA00022840"/>
    </source>
</evidence>
<reference evidence="11 12" key="1">
    <citation type="submission" date="2017-08" db="EMBL/GenBank/DDBJ databases">
        <authorList>
            <person name="de Groot N.N."/>
        </authorList>
    </citation>
    <scope>NUCLEOTIDE SEQUENCE [LARGE SCALE GENOMIC DNA]</scope>
    <source>
        <strain evidence="11 12">USBA 352</strain>
    </source>
</reference>
<evidence type="ECO:0000256" key="8">
    <source>
        <dbReference type="SAM" id="MobiDB-lite"/>
    </source>
</evidence>
<dbReference type="InterPro" id="IPR013546">
    <property type="entry name" value="PII_UdlTrfase/GS_AdlTrfase"/>
</dbReference>
<keyword evidence="6 7" id="KW-0511">Multifunctional enzyme</keyword>
<dbReference type="NCBIfam" id="NF008292">
    <property type="entry name" value="PRK11072.1"/>
    <property type="match status" value="1"/>
</dbReference>
<dbReference type="GO" id="GO:0000820">
    <property type="term" value="P:regulation of glutamine family amino acid metabolic process"/>
    <property type="evidence" value="ECO:0007669"/>
    <property type="project" value="UniProtKB-UniRule"/>
</dbReference>
<keyword evidence="12" id="KW-1185">Reference proteome</keyword>
<keyword evidence="3 7" id="KW-0547">Nucleotide-binding</keyword>
<comment type="similarity">
    <text evidence="7">Belongs to the GlnE family.</text>
</comment>
<evidence type="ECO:0000256" key="2">
    <source>
        <dbReference type="ARBA" id="ARBA00022695"/>
    </source>
</evidence>
<dbReference type="Gene3D" id="1.20.120.1510">
    <property type="match status" value="1"/>
</dbReference>
<dbReference type="Pfam" id="PF08335">
    <property type="entry name" value="GlnD_UR_UTase"/>
    <property type="match status" value="1"/>
</dbReference>
<name>A0A285RST9_9HYPH</name>
<evidence type="ECO:0000313" key="11">
    <source>
        <dbReference type="EMBL" id="SOB96903.1"/>
    </source>
</evidence>
<keyword evidence="5 7" id="KW-0460">Magnesium</keyword>
<evidence type="ECO:0000256" key="1">
    <source>
        <dbReference type="ARBA" id="ARBA00022679"/>
    </source>
</evidence>
<evidence type="ECO:0000313" key="12">
    <source>
        <dbReference type="Proteomes" id="UP000219331"/>
    </source>
</evidence>
<evidence type="ECO:0000256" key="5">
    <source>
        <dbReference type="ARBA" id="ARBA00022842"/>
    </source>
</evidence>
<evidence type="ECO:0000256" key="3">
    <source>
        <dbReference type="ARBA" id="ARBA00022741"/>
    </source>
</evidence>
<dbReference type="Proteomes" id="UP000219331">
    <property type="component" value="Unassembled WGS sequence"/>
</dbReference>
<dbReference type="SUPFAM" id="SSF81301">
    <property type="entry name" value="Nucleotidyltransferase"/>
    <property type="match status" value="2"/>
</dbReference>
<feature type="region of interest" description="Adenylyl transferase" evidence="7">
    <location>
        <begin position="485"/>
        <end position="1002"/>
    </location>
</feature>
<keyword evidence="1 7" id="KW-0808">Transferase</keyword>
<evidence type="ECO:0000259" key="9">
    <source>
        <dbReference type="Pfam" id="PF03710"/>
    </source>
</evidence>
<sequence>MNDSVAAKGAANHGGRNGNDVGSGAGGAPLLAAISLVPVPESTAAAEALAQDLADVVAGLDADDAQRERVGAFLSGALTNAPYLRDLALADHERLAALLQESPQARVDRLVAEARELTGEEEGAVMAGLRRLKQDLALTLALADIAGALDLDAVTGGLSRFADAALTAAIRFCLRDLARRGKFEIRDEAAPEKGCGFVVLAMGKYGALELNYSSDIDLIVMYEPELAPVTGGAEAPVEFVRMTKRLVKMMGDRTADGYVFRTDLRLRPDPGATPLAMSIPAALVYYESLGQNWERAALIKARACAGDVPCGESFLKEISPFIWRKYLDYAAIADVHSIKRQIHVHKGHGRIAVAGHNVKLGRGGIREVEFFAQTQQLIAGGRITELRGRRTLDTLATLAELDWIAADARDELTEAYRFLRAVEHRIQMVNDEQTHILPADAEARARVSRLMGFAELEPFEDELRTRLKRVQKHYSALFENEPELASDLGNLVFTGDDDDPETLETLTRLGYQRPKEAGKIIRAWHFGRYPAVRSSKARERLTELHPVLIAALASTDNADQALIAFDGFLSKLPAGVQLFSLLRSNPQLLKLLATVMGAAPRMGEVVSKRVHVLDAVMDPAFFGAMPTSEEFRTGLARTLDLARFYEDALDRARIFAQEQQFLIGLRLLSDTLNAHQVGEALARLAETVVAGLMPFVIDQVAENHGRLPGADWAVVAMGKLGGREMTAASDLDLILLYDHPEDEAETDGKRPLAASQYFIRLTQRLVAALSAPTAEGRLYEVDFRLRPSGNAGPLATRLTAFEAYQVKEAWTWEHMALTRARVIARSSDAFAKRIDANIRETLARPRDADKIAAEVASMRGRIEAEKGTSDIWDLKQVAGGMVDIEFAAQYLQLVNAQAHPEILSQTTETVLERARDAGLLSPGDAEVLLPAIRLYHALTQVQRLTLEGPFKVDTVPKGVRELLVHAGEAPDFSHLEAMLSDRQKQVRATFEKLVGKVSAKAG</sequence>
<dbReference type="InterPro" id="IPR005190">
    <property type="entry name" value="GlnE_rpt_dom"/>
</dbReference>
<comment type="cofactor">
    <cofactor evidence="7">
        <name>Mg(2+)</name>
        <dbReference type="ChEBI" id="CHEBI:18420"/>
    </cofactor>
</comment>
<organism evidence="11 12">
    <name type="scientific">Stappia indica</name>
    <dbReference type="NCBI Taxonomy" id="538381"/>
    <lineage>
        <taxon>Bacteria</taxon>
        <taxon>Pseudomonadati</taxon>
        <taxon>Pseudomonadota</taxon>
        <taxon>Alphaproteobacteria</taxon>
        <taxon>Hyphomicrobiales</taxon>
        <taxon>Stappiaceae</taxon>
        <taxon>Stappia</taxon>
    </lineage>
</organism>
<dbReference type="EC" id="2.7.7.42" evidence="7"/>
<dbReference type="SUPFAM" id="SSF81593">
    <property type="entry name" value="Nucleotidyltransferase substrate binding subunit/domain"/>
    <property type="match status" value="2"/>
</dbReference>
<dbReference type="GO" id="GO:0008882">
    <property type="term" value="F:[glutamate-ammonia-ligase] adenylyltransferase activity"/>
    <property type="evidence" value="ECO:0007669"/>
    <property type="project" value="UniProtKB-UniRule"/>
</dbReference>
<dbReference type="EC" id="2.7.7.89" evidence="7"/>
<keyword evidence="4 7" id="KW-0067">ATP-binding</keyword>
<feature type="domain" description="Glutamate-ammonia ligase adenylyltransferase repeated" evidence="9">
    <location>
        <begin position="590"/>
        <end position="829"/>
    </location>
</feature>
<keyword evidence="2 7" id="KW-0548">Nucleotidyltransferase</keyword>
<accession>A0A285RST9</accession>
<dbReference type="CDD" id="cd05401">
    <property type="entry name" value="NT_GlnE_GlnD_like"/>
    <property type="match status" value="2"/>
</dbReference>
<dbReference type="EMBL" id="OBML01000002">
    <property type="protein sequence ID" value="SOB96903.1"/>
    <property type="molecule type" value="Genomic_DNA"/>
</dbReference>
<comment type="catalytic activity">
    <reaction evidence="7">
        <text>[glutamine synthetase]-O(4)-(5'-adenylyl)-L-tyrosine + phosphate = [glutamine synthetase]-L-tyrosine + ADP</text>
        <dbReference type="Rhea" id="RHEA:43716"/>
        <dbReference type="Rhea" id="RHEA-COMP:10660"/>
        <dbReference type="Rhea" id="RHEA-COMP:10661"/>
        <dbReference type="ChEBI" id="CHEBI:43474"/>
        <dbReference type="ChEBI" id="CHEBI:46858"/>
        <dbReference type="ChEBI" id="CHEBI:83624"/>
        <dbReference type="ChEBI" id="CHEBI:456216"/>
        <dbReference type="EC" id="2.7.7.89"/>
    </reaction>
</comment>
<dbReference type="HAMAP" id="MF_00802">
    <property type="entry name" value="GlnE"/>
    <property type="match status" value="1"/>
</dbReference>
<dbReference type="GO" id="GO:0016874">
    <property type="term" value="F:ligase activity"/>
    <property type="evidence" value="ECO:0007669"/>
    <property type="project" value="UniProtKB-KW"/>
</dbReference>
<dbReference type="Gene3D" id="1.20.120.330">
    <property type="entry name" value="Nucleotidyltransferases domain 2"/>
    <property type="match status" value="2"/>
</dbReference>
<dbReference type="PANTHER" id="PTHR30621">
    <property type="entry name" value="GLUTAMINE SYNTHETASE ADENYLYLTRANSFERASE"/>
    <property type="match status" value="1"/>
</dbReference>
<evidence type="ECO:0000256" key="6">
    <source>
        <dbReference type="ARBA" id="ARBA00023268"/>
    </source>
</evidence>
<evidence type="ECO:0000256" key="7">
    <source>
        <dbReference type="HAMAP-Rule" id="MF_00802"/>
    </source>
</evidence>
<dbReference type="PANTHER" id="PTHR30621:SF0">
    <property type="entry name" value="BIFUNCTIONAL GLUTAMINE SYNTHETASE ADENYLYLTRANSFERASE_ADENYLYL-REMOVING ENZYME"/>
    <property type="match status" value="1"/>
</dbReference>
<feature type="region of interest" description="Disordered" evidence="8">
    <location>
        <begin position="1"/>
        <end position="21"/>
    </location>
</feature>
<dbReference type="Pfam" id="PF03710">
    <property type="entry name" value="GlnE"/>
    <property type="match status" value="2"/>
</dbReference>
<keyword evidence="11" id="KW-0436">Ligase</keyword>
<dbReference type="STRING" id="538381.GCA_001696535_03180"/>
<dbReference type="GO" id="GO:0047388">
    <property type="term" value="F:[glutamine synthetase]-adenylyl-L-tyrosine phosphorylase activity"/>
    <property type="evidence" value="ECO:0007669"/>
    <property type="project" value="UniProtKB-EC"/>
</dbReference>
<gene>
    <name evidence="7" type="primary">glnE</name>
    <name evidence="11" type="ORF">SAMN05421512_102341</name>
</gene>
<feature type="domain" description="PII-uridylyltransferase/Glutamine-synthetase adenylyltransferase" evidence="10">
    <location>
        <begin position="339"/>
        <end position="478"/>
    </location>
</feature>
<dbReference type="InterPro" id="IPR043519">
    <property type="entry name" value="NT_sf"/>
</dbReference>
<feature type="region of interest" description="Adenylyl removase" evidence="7">
    <location>
        <begin position="1"/>
        <end position="482"/>
    </location>
</feature>
<comment type="function">
    <text evidence="7">Involved in the regulation of glutamine synthetase GlnA, a key enzyme in the process to assimilate ammonia. When cellular nitrogen levels are high, the C-terminal adenylyl transferase (AT) inactivates GlnA by covalent transfer of an adenylyl group from ATP to specific tyrosine residue of GlnA, thus reducing its activity. Conversely, when nitrogen levels are low, the N-terminal adenylyl removase (AR) activates GlnA by removing the adenylyl group by phosphorolysis, increasing its activity. The regulatory region of GlnE binds the signal transduction protein PII (GlnB) which indicates the nitrogen status of the cell.</text>
</comment>
<comment type="catalytic activity">
    <reaction evidence="7">
        <text>[glutamine synthetase]-L-tyrosine + ATP = [glutamine synthetase]-O(4)-(5'-adenylyl)-L-tyrosine + diphosphate</text>
        <dbReference type="Rhea" id="RHEA:18589"/>
        <dbReference type="Rhea" id="RHEA-COMP:10660"/>
        <dbReference type="Rhea" id="RHEA-COMP:10661"/>
        <dbReference type="ChEBI" id="CHEBI:30616"/>
        <dbReference type="ChEBI" id="CHEBI:33019"/>
        <dbReference type="ChEBI" id="CHEBI:46858"/>
        <dbReference type="ChEBI" id="CHEBI:83624"/>
        <dbReference type="EC" id="2.7.7.42"/>
    </reaction>
</comment>
<dbReference type="AlphaFoldDB" id="A0A285RST9"/>
<dbReference type="GO" id="GO:0000287">
    <property type="term" value="F:magnesium ion binding"/>
    <property type="evidence" value="ECO:0007669"/>
    <property type="project" value="UniProtKB-UniRule"/>
</dbReference>
<proteinExistence type="inferred from homology"/>
<dbReference type="GO" id="GO:0005524">
    <property type="term" value="F:ATP binding"/>
    <property type="evidence" value="ECO:0007669"/>
    <property type="project" value="UniProtKB-UniRule"/>
</dbReference>
<evidence type="ECO:0000259" key="10">
    <source>
        <dbReference type="Pfam" id="PF08335"/>
    </source>
</evidence>
<protein>
    <recommendedName>
        <fullName evidence="7">Bifunctional glutamine synthetase adenylyltransferase/adenylyl-removing enzyme</fullName>
    </recommendedName>
    <alternativeName>
        <fullName evidence="7">ATP:glutamine synthetase adenylyltransferase</fullName>
    </alternativeName>
    <alternativeName>
        <fullName evidence="7">ATase</fullName>
    </alternativeName>
    <domain>
        <recommendedName>
            <fullName evidence="7">Glutamine synthetase adenylyl-L-tyrosine phosphorylase</fullName>
            <ecNumber evidence="7">2.7.7.89</ecNumber>
        </recommendedName>
        <alternativeName>
            <fullName evidence="7">Adenylyl removase</fullName>
            <shortName evidence="7">AR</shortName>
            <shortName evidence="7">AT-N</shortName>
        </alternativeName>
    </domain>
    <domain>
        <recommendedName>
            <fullName evidence="7">Glutamine synthetase adenylyl transferase</fullName>
            <ecNumber evidence="7">2.7.7.42</ecNumber>
        </recommendedName>
        <alternativeName>
            <fullName evidence="7">Adenylyl transferase</fullName>
            <shortName evidence="7">AT</shortName>
            <shortName evidence="7">AT-C</shortName>
        </alternativeName>
    </domain>
</protein>
<dbReference type="InterPro" id="IPR023057">
    <property type="entry name" value="GlnE"/>
</dbReference>
<dbReference type="NCBIfam" id="NF010706">
    <property type="entry name" value="PRK14108.1"/>
    <property type="match status" value="1"/>
</dbReference>
<feature type="domain" description="Glutamate-ammonia ligase adenylyltransferase repeated" evidence="9">
    <location>
        <begin position="77"/>
        <end position="316"/>
    </location>
</feature>
<dbReference type="Gene3D" id="3.30.460.10">
    <property type="entry name" value="Beta Polymerase, domain 2"/>
    <property type="match status" value="2"/>
</dbReference>